<organism evidence="3 4">
    <name type="scientific">Ramlibacter aurantiacus</name>
    <dbReference type="NCBI Taxonomy" id="2801330"/>
    <lineage>
        <taxon>Bacteria</taxon>
        <taxon>Pseudomonadati</taxon>
        <taxon>Pseudomonadota</taxon>
        <taxon>Betaproteobacteria</taxon>
        <taxon>Burkholderiales</taxon>
        <taxon>Comamonadaceae</taxon>
        <taxon>Ramlibacter</taxon>
    </lineage>
</organism>
<feature type="compositionally biased region" description="Basic and acidic residues" evidence="1">
    <location>
        <begin position="76"/>
        <end position="85"/>
    </location>
</feature>
<evidence type="ECO:0000259" key="2">
    <source>
        <dbReference type="Pfam" id="PF03934"/>
    </source>
</evidence>
<evidence type="ECO:0000313" key="4">
    <source>
        <dbReference type="Proteomes" id="UP000613011"/>
    </source>
</evidence>
<accession>A0A937D3D8</accession>
<protein>
    <submittedName>
        <fullName evidence="3">Helix-hairpin-helix domain-containing protein</fullName>
    </submittedName>
</protein>
<dbReference type="InterPro" id="IPR010994">
    <property type="entry name" value="RuvA_2-like"/>
</dbReference>
<reference evidence="3" key="1">
    <citation type="submission" date="2021-01" db="EMBL/GenBank/DDBJ databases">
        <title>Ramlibacter sp. strain AW1 16S ribosomal RNA gene Genome sequencing and assembly.</title>
        <authorList>
            <person name="Kang M."/>
        </authorList>
    </citation>
    <scope>NUCLEOTIDE SEQUENCE</scope>
    <source>
        <strain evidence="3">AW1</strain>
    </source>
</reference>
<name>A0A937D3D8_9BURK</name>
<dbReference type="EMBL" id="JAEQNA010000008">
    <property type="protein sequence ID" value="MBL0422554.1"/>
    <property type="molecule type" value="Genomic_DNA"/>
</dbReference>
<dbReference type="SUPFAM" id="SSF47781">
    <property type="entry name" value="RuvA domain 2-like"/>
    <property type="match status" value="1"/>
</dbReference>
<dbReference type="InterPro" id="IPR049179">
    <property type="entry name" value="T2SSK_SAM-like_2nd"/>
</dbReference>
<sequence>MTNEAPQSRAVGVDLNTASEQVLSSALGLDSDMIQQLVHARPLRSWDDVARLAGFTAPKLRDLQHAGARIGGPDGGGDRPGREHA</sequence>
<dbReference type="RefSeq" id="WP_201685617.1">
    <property type="nucleotide sequence ID" value="NZ_JAEQNA010000008.1"/>
</dbReference>
<dbReference type="AlphaFoldDB" id="A0A937D3D8"/>
<keyword evidence="4" id="KW-1185">Reference proteome</keyword>
<comment type="caution">
    <text evidence="3">The sequence shown here is derived from an EMBL/GenBank/DDBJ whole genome shotgun (WGS) entry which is preliminary data.</text>
</comment>
<feature type="region of interest" description="Disordered" evidence="1">
    <location>
        <begin position="62"/>
        <end position="85"/>
    </location>
</feature>
<evidence type="ECO:0000256" key="1">
    <source>
        <dbReference type="SAM" id="MobiDB-lite"/>
    </source>
</evidence>
<gene>
    <name evidence="3" type="ORF">JI739_19565</name>
</gene>
<proteinExistence type="predicted"/>
<dbReference type="Proteomes" id="UP000613011">
    <property type="component" value="Unassembled WGS sequence"/>
</dbReference>
<feature type="domain" description="T2SS protein K second SAM-like" evidence="2">
    <location>
        <begin position="13"/>
        <end position="52"/>
    </location>
</feature>
<evidence type="ECO:0000313" key="3">
    <source>
        <dbReference type="EMBL" id="MBL0422554.1"/>
    </source>
</evidence>
<dbReference type="Gene3D" id="1.10.150.320">
    <property type="entry name" value="Photosystem II 12 kDa extrinsic protein"/>
    <property type="match status" value="1"/>
</dbReference>
<dbReference type="Pfam" id="PF03934">
    <property type="entry name" value="T2SSK"/>
    <property type="match status" value="1"/>
</dbReference>